<name>A0A8D4Q8A2_STAAU</name>
<proteinExistence type="predicted"/>
<dbReference type="AlphaFoldDB" id="A0A8D4Q8A2"/>
<geneLocation type="plasmid" evidence="1">
    <name>pF5</name>
</geneLocation>
<organism evidence="1">
    <name type="scientific">Staphylococcus aureus</name>
    <dbReference type="NCBI Taxonomy" id="1280"/>
    <lineage>
        <taxon>Bacteria</taxon>
        <taxon>Bacillati</taxon>
        <taxon>Bacillota</taxon>
        <taxon>Bacilli</taxon>
        <taxon>Bacillales</taxon>
        <taxon>Staphylococcaceae</taxon>
        <taxon>Staphylococcus</taxon>
    </lineage>
</organism>
<reference evidence="1" key="1">
    <citation type="submission" date="2012-11" db="EMBL/GenBank/DDBJ databases">
        <authorList>
            <person name="Sato Y."/>
            <person name="Hu D.L."/>
            <person name="Ono K.H."/>
        </authorList>
    </citation>
    <scope>NUCLEOTIDE SEQUENCE</scope>
    <source>
        <plasmid evidence="1">pF5</plasmid>
    </source>
</reference>
<dbReference type="EMBL" id="AB765928">
    <property type="protein sequence ID" value="BBA83908.1"/>
    <property type="molecule type" value="Genomic_DNA"/>
</dbReference>
<dbReference type="RefSeq" id="WP_216697994.1">
    <property type="nucleotide sequence ID" value="NZ_AB765928.1"/>
</dbReference>
<accession>A0A8D4Q8A2</accession>
<keyword evidence="1" id="KW-0614">Plasmid</keyword>
<evidence type="ECO:0000313" key="1">
    <source>
        <dbReference type="EMBL" id="BBA83908.1"/>
    </source>
</evidence>
<reference evidence="1" key="2">
    <citation type="journal article" date="2021" name="J. Vet. Med. Sci.">
        <title>Investigation of Staphylococcus aureus positive for Staphylococcal enterotoxin S and T genes.</title>
        <authorList>
            <person name="Sato'o Y."/>
            <person name="Omoe K."/>
            <person name="Aikawa Y."/>
            <person name="Kano M."/>
            <person name="Ono H.K."/>
            <person name="Hu D.L."/>
            <person name="Nakane A."/>
            <person name="Sugai M."/>
        </authorList>
    </citation>
    <scope>NUCLEOTIDE SEQUENCE</scope>
    <source>
        <plasmid evidence="1">pF5</plasmid>
    </source>
</reference>
<protein>
    <submittedName>
        <fullName evidence="1">Putative ABC transporter</fullName>
    </submittedName>
</protein>
<sequence>MNIILDDAPKTNIPIEIKDYSSLLLCSFLYQPLFILNDGKFIENIVTDKTTDKHIILEFKEVYWSNGELLTAEDFMNTIFYILENKLYASNYLTFIEGVEEYLDEEININEIGIYIEKNSICIKNKYQGNYYKYLFSTIYFAPLKIKNGFILKNVTCGKYKMISKDNSLSLSSNVYNNKSNVEKINFWIDKDPKNNIVRFLQDNIDFTSTTLLYEEHVNGITEKEEFKSKTSNLQLRLEFRNGSVNLKKDISKHLISILTTDKYLSKDMNIILEKNIEKLIPENVYNIPKNTIKLLYADYYPNNKIAYSIFEFYKAKNLDVDLYTGNFDFFLKEYDKNKYDIVINIISPITKHLLDYFIEKISFFEKDYLDEYIIMLNKWIEGEETKRNLVEYISKYSLILEVGNLRHNYLLNDKYVNKIYIDDNDNIIIK</sequence>